<evidence type="ECO:0000256" key="5">
    <source>
        <dbReference type="ARBA" id="ARBA00023136"/>
    </source>
</evidence>
<evidence type="ECO:0000256" key="6">
    <source>
        <dbReference type="RuleBase" id="RU367008"/>
    </source>
</evidence>
<sequence length="101" mass="10907">SCRISVLNSAILLQGYGLTSEALRRMTELAITSPVSPSLYPTLATVLLGSGLCMTGSFFLYEVTKTKSNRALRSELILAFISAVLLGFGTLFLLLWVGVYV</sequence>
<keyword evidence="5 6" id="KW-0472">Membrane</keyword>
<keyword evidence="8" id="KW-1185">Reference proteome</keyword>
<evidence type="ECO:0000256" key="2">
    <source>
        <dbReference type="ARBA" id="ARBA00009825"/>
    </source>
</evidence>
<feature type="transmembrane region" description="Helical" evidence="6">
    <location>
        <begin position="43"/>
        <end position="64"/>
    </location>
</feature>
<keyword evidence="4 6" id="KW-1133">Transmembrane helix</keyword>
<comment type="similarity">
    <text evidence="2 6">Belongs to the OST5 family.</text>
</comment>
<evidence type="ECO:0000256" key="1">
    <source>
        <dbReference type="ARBA" id="ARBA00004141"/>
    </source>
</evidence>
<dbReference type="AlphaFoldDB" id="A0A8J4BLD3"/>
<evidence type="ECO:0000313" key="8">
    <source>
        <dbReference type="Proteomes" id="UP000747399"/>
    </source>
</evidence>
<evidence type="ECO:0000256" key="3">
    <source>
        <dbReference type="ARBA" id="ARBA00022692"/>
    </source>
</evidence>
<dbReference type="GO" id="GO:0006487">
    <property type="term" value="P:protein N-linked glycosylation"/>
    <property type="evidence" value="ECO:0007669"/>
    <property type="project" value="UniProtKB-UniRule"/>
</dbReference>
<comment type="subunit">
    <text evidence="6">Component of the oligosaccharyltransferase (OST) complex.</text>
</comment>
<comment type="subcellular location">
    <subcellularLocation>
        <location evidence="1 6">Membrane</location>
        <topology evidence="1 6">Multi-pass membrane protein</topology>
    </subcellularLocation>
</comment>
<accession>A0A8J4BLD3</accession>
<organism evidence="7 8">
    <name type="scientific">Volvox africanus</name>
    <dbReference type="NCBI Taxonomy" id="51714"/>
    <lineage>
        <taxon>Eukaryota</taxon>
        <taxon>Viridiplantae</taxon>
        <taxon>Chlorophyta</taxon>
        <taxon>core chlorophytes</taxon>
        <taxon>Chlorophyceae</taxon>
        <taxon>CS clade</taxon>
        <taxon>Chlamydomonadales</taxon>
        <taxon>Volvocaceae</taxon>
        <taxon>Volvox</taxon>
    </lineage>
</organism>
<protein>
    <recommendedName>
        <fullName evidence="6">Dolichyl-diphosphooligosaccharide-protein glycosyltransferase subunit OST5</fullName>
    </recommendedName>
</protein>
<comment type="caution">
    <text evidence="7">The sequence shown here is derived from an EMBL/GenBank/DDBJ whole genome shotgun (WGS) entry which is preliminary data.</text>
</comment>
<dbReference type="InterPro" id="IPR007915">
    <property type="entry name" value="TMEM258/Ost5"/>
</dbReference>
<dbReference type="Pfam" id="PF05251">
    <property type="entry name" value="Ost5"/>
    <property type="match status" value="1"/>
</dbReference>
<proteinExistence type="inferred from homology"/>
<dbReference type="EMBL" id="BNCO01000062">
    <property type="protein sequence ID" value="GIL64011.1"/>
    <property type="molecule type" value="Genomic_DNA"/>
</dbReference>
<reference evidence="7" key="1">
    <citation type="journal article" date="2021" name="Proc. Natl. Acad. Sci. U.S.A.">
        <title>Three genomes in the algal genus Volvox reveal the fate of a haploid sex-determining region after a transition to homothallism.</title>
        <authorList>
            <person name="Yamamoto K."/>
            <person name="Hamaji T."/>
            <person name="Kawai-Toyooka H."/>
            <person name="Matsuzaki R."/>
            <person name="Takahashi F."/>
            <person name="Nishimura Y."/>
            <person name="Kawachi M."/>
            <person name="Noguchi H."/>
            <person name="Minakuchi Y."/>
            <person name="Umen J.G."/>
            <person name="Toyoda A."/>
            <person name="Nozaki H."/>
        </authorList>
    </citation>
    <scope>NUCLEOTIDE SEQUENCE</scope>
    <source>
        <strain evidence="7">NIES-3780</strain>
    </source>
</reference>
<dbReference type="Proteomes" id="UP000747399">
    <property type="component" value="Unassembled WGS sequence"/>
</dbReference>
<feature type="non-terminal residue" evidence="7">
    <location>
        <position position="1"/>
    </location>
</feature>
<dbReference type="GO" id="GO:0008250">
    <property type="term" value="C:oligosaccharyltransferase complex"/>
    <property type="evidence" value="ECO:0007669"/>
    <property type="project" value="UniProtKB-UniRule"/>
</dbReference>
<keyword evidence="3 6" id="KW-0812">Transmembrane</keyword>
<evidence type="ECO:0000256" key="4">
    <source>
        <dbReference type="ARBA" id="ARBA00022989"/>
    </source>
</evidence>
<dbReference type="PANTHER" id="PTHR13636">
    <property type="entry name" value="TRANSMEMBRANE PROTEIN 258"/>
    <property type="match status" value="1"/>
</dbReference>
<comment type="function">
    <text evidence="6">Subunit of the oligosaccharyl transferase (OST) complex that catalyzes the initial transfer of a defined glycan (Glc(3)Man(9)GlcNAc(2) in eukaryotes) from the lipid carrier dolichol-pyrophosphate to an asparagine residue within an Asn-X-Ser/Thr consensus motif in nascent polypeptide chains, the first step in protein N-glycosylation. N-glycosylation occurs cotranslationally and the complex associates with the Sec61 complex at the channel-forming translocon complex that mediates protein translocation across the endoplasmic reticulum (ER). All subunits are required for a maximal enzyme activity.</text>
</comment>
<evidence type="ECO:0000313" key="7">
    <source>
        <dbReference type="EMBL" id="GIL64011.1"/>
    </source>
</evidence>
<feature type="transmembrane region" description="Helical" evidence="6">
    <location>
        <begin position="76"/>
        <end position="99"/>
    </location>
</feature>
<gene>
    <name evidence="7" type="ORF">Vafri_17998</name>
</gene>
<name>A0A8J4BLD3_9CHLO</name>